<keyword evidence="2" id="KW-0805">Transcription regulation</keyword>
<dbReference type="GO" id="GO:0005634">
    <property type="term" value="C:nucleus"/>
    <property type="evidence" value="ECO:0007669"/>
    <property type="project" value="UniProtKB-SubCell"/>
</dbReference>
<evidence type="ECO:0000256" key="5">
    <source>
        <dbReference type="ARBA" id="ARBA00023242"/>
    </source>
</evidence>
<feature type="coiled-coil region" evidence="6">
    <location>
        <begin position="107"/>
        <end position="134"/>
    </location>
</feature>
<evidence type="ECO:0000259" key="7">
    <source>
        <dbReference type="PROSITE" id="PS50066"/>
    </source>
</evidence>
<evidence type="ECO:0000313" key="9">
    <source>
        <dbReference type="RefSeq" id="XP_010251974.1"/>
    </source>
</evidence>
<dbReference type="Proteomes" id="UP000189703">
    <property type="component" value="Unplaced"/>
</dbReference>
<name>A0A1U7ZG91_NELNU</name>
<dbReference type="GO" id="GO:0006357">
    <property type="term" value="P:regulation of transcription by RNA polymerase II"/>
    <property type="evidence" value="ECO:0000318"/>
    <property type="project" value="GO_Central"/>
</dbReference>
<reference evidence="9" key="1">
    <citation type="submission" date="2025-08" db="UniProtKB">
        <authorList>
            <consortium name="RefSeq"/>
        </authorList>
    </citation>
    <scope>IDENTIFICATION</scope>
</reference>
<comment type="subcellular location">
    <subcellularLocation>
        <location evidence="1">Nucleus</location>
    </subcellularLocation>
</comment>
<protein>
    <submittedName>
        <fullName evidence="9">Agamous-like MADS-box protein AGL65</fullName>
    </submittedName>
</protein>
<evidence type="ECO:0000256" key="3">
    <source>
        <dbReference type="ARBA" id="ARBA00023125"/>
    </source>
</evidence>
<dbReference type="Gene3D" id="3.40.1810.10">
    <property type="entry name" value="Transcription factor, MADS-box"/>
    <property type="match status" value="1"/>
</dbReference>
<evidence type="ECO:0000256" key="2">
    <source>
        <dbReference type="ARBA" id="ARBA00023015"/>
    </source>
</evidence>
<keyword evidence="5" id="KW-0539">Nucleus</keyword>
<evidence type="ECO:0000256" key="6">
    <source>
        <dbReference type="SAM" id="Coils"/>
    </source>
</evidence>
<dbReference type="SMART" id="SM00432">
    <property type="entry name" value="MADS"/>
    <property type="match status" value="1"/>
</dbReference>
<dbReference type="KEGG" id="nnu:104593710"/>
<feature type="domain" description="MADS-box" evidence="7">
    <location>
        <begin position="1"/>
        <end position="52"/>
    </location>
</feature>
<dbReference type="InterPro" id="IPR002100">
    <property type="entry name" value="TF_MADSbox"/>
</dbReference>
<dbReference type="RefSeq" id="XP_010251974.1">
    <property type="nucleotide sequence ID" value="XM_010253672.1"/>
</dbReference>
<gene>
    <name evidence="9" type="primary">LOC104593710</name>
</gene>
<keyword evidence="6" id="KW-0175">Coiled coil</keyword>
<evidence type="ECO:0000256" key="4">
    <source>
        <dbReference type="ARBA" id="ARBA00023163"/>
    </source>
</evidence>
<dbReference type="GO" id="GO:0000978">
    <property type="term" value="F:RNA polymerase II cis-regulatory region sequence-specific DNA binding"/>
    <property type="evidence" value="ECO:0000318"/>
    <property type="project" value="GO_Central"/>
</dbReference>
<keyword evidence="4" id="KW-0804">Transcription</keyword>
<dbReference type="GeneID" id="104593710"/>
<proteinExistence type="predicted"/>
<dbReference type="InterPro" id="IPR050142">
    <property type="entry name" value="MADS-box/MEF2_TF"/>
</dbReference>
<organism evidence="8 9">
    <name type="scientific">Nelumbo nucifera</name>
    <name type="common">Sacred lotus</name>
    <dbReference type="NCBI Taxonomy" id="4432"/>
    <lineage>
        <taxon>Eukaryota</taxon>
        <taxon>Viridiplantae</taxon>
        <taxon>Streptophyta</taxon>
        <taxon>Embryophyta</taxon>
        <taxon>Tracheophyta</taxon>
        <taxon>Spermatophyta</taxon>
        <taxon>Magnoliopsida</taxon>
        <taxon>Proteales</taxon>
        <taxon>Nelumbonaceae</taxon>
        <taxon>Nelumbo</taxon>
    </lineage>
</organism>
<keyword evidence="8" id="KW-1185">Reference proteome</keyword>
<dbReference type="InParanoid" id="A0A1U7ZG91"/>
<accession>A0A1U7ZG91</accession>
<dbReference type="OrthoDB" id="1898716at2759"/>
<keyword evidence="3" id="KW-0238">DNA-binding</keyword>
<dbReference type="SUPFAM" id="SSF55455">
    <property type="entry name" value="SRF-like"/>
    <property type="match status" value="1"/>
</dbReference>
<dbReference type="CDD" id="cd00120">
    <property type="entry name" value="MADS"/>
    <property type="match status" value="1"/>
</dbReference>
<dbReference type="InterPro" id="IPR036879">
    <property type="entry name" value="TF_MADSbox_sf"/>
</dbReference>
<dbReference type="PANTHER" id="PTHR48019">
    <property type="entry name" value="SERUM RESPONSE FACTOR HOMOLOG"/>
    <property type="match status" value="1"/>
</dbReference>
<dbReference type="AlphaFoldDB" id="A0A1U7ZG91"/>
<sequence length="166" mass="19218">MGRKKLKIWRLESMKSRKITYVKRKAGLMKKAHELSILCDVDLVLLMFSPTGSPTLVTGEKNDLSSVVQKLSNMTLEERLHRQAGTLEIIKKMYKGDNQNIDLKIFSVDGKCKIQELQNQLEQLHQKVYETNKNLRLGHVYDSCSLKNDIKEKILESEDEDEIQKL</sequence>
<evidence type="ECO:0000256" key="1">
    <source>
        <dbReference type="ARBA" id="ARBA00004123"/>
    </source>
</evidence>
<dbReference type="PRINTS" id="PR00404">
    <property type="entry name" value="MADSDOMAIN"/>
</dbReference>
<dbReference type="GO" id="GO:0000981">
    <property type="term" value="F:DNA-binding transcription factor activity, RNA polymerase II-specific"/>
    <property type="evidence" value="ECO:0000318"/>
    <property type="project" value="GO_Central"/>
</dbReference>
<dbReference type="GO" id="GO:0046983">
    <property type="term" value="F:protein dimerization activity"/>
    <property type="evidence" value="ECO:0007669"/>
    <property type="project" value="InterPro"/>
</dbReference>
<dbReference type="eggNOG" id="KOG0014">
    <property type="taxonomic scope" value="Eukaryota"/>
</dbReference>
<dbReference type="OMA" id="IWRLESM"/>
<evidence type="ECO:0000313" key="8">
    <source>
        <dbReference type="Proteomes" id="UP000189703"/>
    </source>
</evidence>
<dbReference type="Pfam" id="PF00319">
    <property type="entry name" value="SRF-TF"/>
    <property type="match status" value="1"/>
</dbReference>
<dbReference type="PROSITE" id="PS50066">
    <property type="entry name" value="MADS_BOX_2"/>
    <property type="match status" value="1"/>
</dbReference>